<dbReference type="Gramene" id="OE9A060091T1">
    <property type="protein sequence ID" value="OE9A060091C1"/>
    <property type="gene ID" value="OE9A060091"/>
</dbReference>
<comment type="similarity">
    <text evidence="2">Belongs to the bZIP family.</text>
</comment>
<protein>
    <submittedName>
        <fullName evidence="9">Transcription factor HBP-1a</fullName>
    </submittedName>
</protein>
<dbReference type="GO" id="GO:0005634">
    <property type="term" value="C:nucleus"/>
    <property type="evidence" value="ECO:0007669"/>
    <property type="project" value="UniProtKB-SubCell"/>
</dbReference>
<feature type="compositionally biased region" description="Polar residues" evidence="7">
    <location>
        <begin position="29"/>
        <end position="40"/>
    </location>
</feature>
<dbReference type="Proteomes" id="UP000594638">
    <property type="component" value="Unassembled WGS sequence"/>
</dbReference>
<evidence type="ECO:0000256" key="3">
    <source>
        <dbReference type="ARBA" id="ARBA00023015"/>
    </source>
</evidence>
<comment type="caution">
    <text evidence="9">The sequence shown here is derived from an EMBL/GenBank/DDBJ whole genome shotgun (WGS) entry which is preliminary data.</text>
</comment>
<keyword evidence="5" id="KW-0804">Transcription</keyword>
<evidence type="ECO:0000256" key="2">
    <source>
        <dbReference type="ARBA" id="ARBA00007163"/>
    </source>
</evidence>
<feature type="domain" description="BZIP" evidence="8">
    <location>
        <begin position="47"/>
        <end position="110"/>
    </location>
</feature>
<evidence type="ECO:0000256" key="5">
    <source>
        <dbReference type="ARBA" id="ARBA00023163"/>
    </source>
</evidence>
<feature type="region of interest" description="Disordered" evidence="7">
    <location>
        <begin position="1"/>
        <end position="72"/>
    </location>
</feature>
<dbReference type="CDD" id="cd14702">
    <property type="entry name" value="bZIP_plant_GBF1"/>
    <property type="match status" value="1"/>
</dbReference>
<dbReference type="AlphaFoldDB" id="A0A8S0SJY4"/>
<keyword evidence="6" id="KW-0539">Nucleus</keyword>
<proteinExistence type="inferred from homology"/>
<gene>
    <name evidence="9" type="ORF">OLEA9_A060091</name>
</gene>
<dbReference type="GO" id="GO:0043565">
    <property type="term" value="F:sequence-specific DNA binding"/>
    <property type="evidence" value="ECO:0007669"/>
    <property type="project" value="InterPro"/>
</dbReference>
<evidence type="ECO:0000313" key="9">
    <source>
        <dbReference type="EMBL" id="CAA2992692.1"/>
    </source>
</evidence>
<feature type="compositionally biased region" description="Polar residues" evidence="7">
    <location>
        <begin position="128"/>
        <end position="139"/>
    </location>
</feature>
<accession>A0A8S0SJY4</accession>
<dbReference type="InterPro" id="IPR045314">
    <property type="entry name" value="bZIP_plant_GBF1"/>
</dbReference>
<dbReference type="Pfam" id="PF00170">
    <property type="entry name" value="bZIP_1"/>
    <property type="match status" value="1"/>
</dbReference>
<dbReference type="SMART" id="SM00338">
    <property type="entry name" value="BRLZ"/>
    <property type="match status" value="1"/>
</dbReference>
<evidence type="ECO:0000256" key="7">
    <source>
        <dbReference type="SAM" id="MobiDB-lite"/>
    </source>
</evidence>
<dbReference type="OrthoDB" id="1642657at2759"/>
<keyword evidence="4" id="KW-0238">DNA-binding</keyword>
<dbReference type="SUPFAM" id="SSF57959">
    <property type="entry name" value="Leucine zipper domain"/>
    <property type="match status" value="1"/>
</dbReference>
<dbReference type="InterPro" id="IPR046347">
    <property type="entry name" value="bZIP_sf"/>
</dbReference>
<dbReference type="PANTHER" id="PTHR45967">
    <property type="entry name" value="G-BOX-BINDING FACTOR 3-RELATED"/>
    <property type="match status" value="1"/>
</dbReference>
<dbReference type="Gene3D" id="1.20.5.170">
    <property type="match status" value="1"/>
</dbReference>
<sequence length="139" mass="15745">MDYWGTATPSTIPAMRGKVPSLGAGGMVSTGSWENVQSQRRMQDERELKRQRRKQSNRESARRSRLRKQAECDELAQRSAVLEEENASLRAEAAQIRSQYELLRTQNASLKEKLGESSSQDDPRHSWHSGQADNQQSGE</sequence>
<evidence type="ECO:0000313" key="10">
    <source>
        <dbReference type="Proteomes" id="UP000594638"/>
    </source>
</evidence>
<feature type="region of interest" description="Disordered" evidence="7">
    <location>
        <begin position="108"/>
        <end position="139"/>
    </location>
</feature>
<comment type="subcellular location">
    <subcellularLocation>
        <location evidence="1">Nucleus</location>
    </subcellularLocation>
</comment>
<dbReference type="PROSITE" id="PS50217">
    <property type="entry name" value="BZIP"/>
    <property type="match status" value="1"/>
</dbReference>
<dbReference type="PANTHER" id="PTHR45967:SF12">
    <property type="entry name" value="TRANSCRIPTION FACTOR HBP-1A"/>
    <property type="match status" value="1"/>
</dbReference>
<name>A0A8S0SJY4_OLEEU</name>
<organism evidence="9 10">
    <name type="scientific">Olea europaea subsp. europaea</name>
    <dbReference type="NCBI Taxonomy" id="158383"/>
    <lineage>
        <taxon>Eukaryota</taxon>
        <taxon>Viridiplantae</taxon>
        <taxon>Streptophyta</taxon>
        <taxon>Embryophyta</taxon>
        <taxon>Tracheophyta</taxon>
        <taxon>Spermatophyta</taxon>
        <taxon>Magnoliopsida</taxon>
        <taxon>eudicotyledons</taxon>
        <taxon>Gunneridae</taxon>
        <taxon>Pentapetalae</taxon>
        <taxon>asterids</taxon>
        <taxon>lamiids</taxon>
        <taxon>Lamiales</taxon>
        <taxon>Oleaceae</taxon>
        <taxon>Oleeae</taxon>
        <taxon>Olea</taxon>
    </lineage>
</organism>
<reference evidence="9 10" key="1">
    <citation type="submission" date="2019-12" db="EMBL/GenBank/DDBJ databases">
        <authorList>
            <person name="Alioto T."/>
            <person name="Alioto T."/>
            <person name="Gomez Garrido J."/>
        </authorList>
    </citation>
    <scope>NUCLEOTIDE SEQUENCE [LARGE SCALE GENOMIC DNA]</scope>
</reference>
<feature type="compositionally biased region" description="Basic and acidic residues" evidence="7">
    <location>
        <begin position="110"/>
        <end position="125"/>
    </location>
</feature>
<evidence type="ECO:0000256" key="6">
    <source>
        <dbReference type="ARBA" id="ARBA00023242"/>
    </source>
</evidence>
<dbReference type="GO" id="GO:0003700">
    <property type="term" value="F:DNA-binding transcription factor activity"/>
    <property type="evidence" value="ECO:0007669"/>
    <property type="project" value="InterPro"/>
</dbReference>
<dbReference type="InterPro" id="IPR004827">
    <property type="entry name" value="bZIP"/>
</dbReference>
<evidence type="ECO:0000259" key="8">
    <source>
        <dbReference type="PROSITE" id="PS50217"/>
    </source>
</evidence>
<dbReference type="EMBL" id="CACTIH010005440">
    <property type="protein sequence ID" value="CAA2992692.1"/>
    <property type="molecule type" value="Genomic_DNA"/>
</dbReference>
<evidence type="ECO:0000256" key="4">
    <source>
        <dbReference type="ARBA" id="ARBA00023125"/>
    </source>
</evidence>
<keyword evidence="3" id="KW-0805">Transcription regulation</keyword>
<dbReference type="InterPro" id="IPR044827">
    <property type="entry name" value="GBF-like"/>
</dbReference>
<dbReference type="PROSITE" id="PS00036">
    <property type="entry name" value="BZIP_BASIC"/>
    <property type="match status" value="1"/>
</dbReference>
<keyword evidence="10" id="KW-1185">Reference proteome</keyword>
<evidence type="ECO:0000256" key="1">
    <source>
        <dbReference type="ARBA" id="ARBA00004123"/>
    </source>
</evidence>